<dbReference type="VEuPathDB" id="FungiDB:H257_00588"/>
<evidence type="ECO:0000313" key="1">
    <source>
        <dbReference type="EMBL" id="RHY82965.1"/>
    </source>
</evidence>
<reference evidence="1 2" key="1">
    <citation type="submission" date="2018-08" db="EMBL/GenBank/DDBJ databases">
        <title>Aphanomyces genome sequencing and annotation.</title>
        <authorList>
            <person name="Minardi D."/>
            <person name="Oidtmann B."/>
            <person name="Van Der Giezen M."/>
            <person name="Studholme D.J."/>
        </authorList>
    </citation>
    <scope>NUCLEOTIDE SEQUENCE [LARGE SCALE GENOMIC DNA]</scope>
    <source>
        <strain evidence="1 2">Sv</strain>
    </source>
</reference>
<comment type="caution">
    <text evidence="1">The sequence shown here is derived from an EMBL/GenBank/DDBJ whole genome shotgun (WGS) entry which is preliminary data.</text>
</comment>
<gene>
    <name evidence="1" type="ORF">DYB35_011355</name>
</gene>
<dbReference type="EMBL" id="QUTG01007205">
    <property type="protein sequence ID" value="RHY82965.1"/>
    <property type="molecule type" value="Genomic_DNA"/>
</dbReference>
<name>A0A418CNJ6_APHAT</name>
<evidence type="ECO:0000313" key="2">
    <source>
        <dbReference type="Proteomes" id="UP000285712"/>
    </source>
</evidence>
<proteinExistence type="predicted"/>
<evidence type="ECO:0008006" key="3">
    <source>
        <dbReference type="Google" id="ProtNLM"/>
    </source>
</evidence>
<sequence>MEHDTSNQSHQIRRHTYPISLKKQAVALRDCMSIREIGDHLGVIYSNVRNWLRVANKLSDFNGNKKSSNIPGAGRPPILPEPDALLVFMDSRRHQERALTCSHMVNYLKKHQNEWLQTYIARQPDGCGYDNLLRLLQRFCTRHGYTYQQDCTAKRTITDLESTRAEFAARFHKDHGGLPDDCVYNVDETGIQYDMPPRYNWSKMGGTPKLSKGEKHSYRMTAVLTIRRDSSRSSSTSRASLAIASTPRSFRRFLLDTTTQCNQKLGWTQKSGDSTSGGCWPNASHEVRFLSLTTSTPMSAKKDWPPLQHQGPVWRLHRHQMAPFKRHLRDLWIAEDIIDHDEEGDEDWMSPAAHIKRTTMIKRTIMVWEKITPEQVRASFLKAIPKLE</sequence>
<dbReference type="AlphaFoldDB" id="A0A418CNJ6"/>
<dbReference type="Proteomes" id="UP000285712">
    <property type="component" value="Unassembled WGS sequence"/>
</dbReference>
<protein>
    <recommendedName>
        <fullName evidence="3">DDE-1 domain-containing protein</fullName>
    </recommendedName>
</protein>
<organism evidence="1 2">
    <name type="scientific">Aphanomyces astaci</name>
    <name type="common">Crayfish plague agent</name>
    <dbReference type="NCBI Taxonomy" id="112090"/>
    <lineage>
        <taxon>Eukaryota</taxon>
        <taxon>Sar</taxon>
        <taxon>Stramenopiles</taxon>
        <taxon>Oomycota</taxon>
        <taxon>Saprolegniomycetes</taxon>
        <taxon>Saprolegniales</taxon>
        <taxon>Verrucalvaceae</taxon>
        <taxon>Aphanomyces</taxon>
    </lineage>
</organism>
<accession>A0A418CNJ6</accession>